<proteinExistence type="predicted"/>
<organism evidence="2 3">
    <name type="scientific">Hibiscus trionum</name>
    <name type="common">Flower of an hour</name>
    <dbReference type="NCBI Taxonomy" id="183268"/>
    <lineage>
        <taxon>Eukaryota</taxon>
        <taxon>Viridiplantae</taxon>
        <taxon>Streptophyta</taxon>
        <taxon>Embryophyta</taxon>
        <taxon>Tracheophyta</taxon>
        <taxon>Spermatophyta</taxon>
        <taxon>Magnoliopsida</taxon>
        <taxon>eudicotyledons</taxon>
        <taxon>Gunneridae</taxon>
        <taxon>Pentapetalae</taxon>
        <taxon>rosids</taxon>
        <taxon>malvids</taxon>
        <taxon>Malvales</taxon>
        <taxon>Malvaceae</taxon>
        <taxon>Malvoideae</taxon>
        <taxon>Hibiscus</taxon>
    </lineage>
</organism>
<keyword evidence="1" id="KW-0812">Transmembrane</keyword>
<reference evidence="2" key="1">
    <citation type="submission" date="2023-05" db="EMBL/GenBank/DDBJ databases">
        <title>Genome and transcriptome analyses reveal genes involved in the formation of fine ridges on petal epidermal cells in Hibiscus trionum.</title>
        <authorList>
            <person name="Koshimizu S."/>
            <person name="Masuda S."/>
            <person name="Ishii T."/>
            <person name="Shirasu K."/>
            <person name="Hoshino A."/>
            <person name="Arita M."/>
        </authorList>
    </citation>
    <scope>NUCLEOTIDE SEQUENCE</scope>
    <source>
        <strain evidence="2">Hamamatsu line</strain>
    </source>
</reference>
<dbReference type="OrthoDB" id="1002632at2759"/>
<keyword evidence="1" id="KW-1133">Transmembrane helix</keyword>
<dbReference type="PANTHER" id="PTHR48473:SF1">
    <property type="entry name" value="TIR DOMAIN-CONTAINING PROTEIN"/>
    <property type="match status" value="1"/>
</dbReference>
<accession>A0A9W7I3I7</accession>
<dbReference type="Proteomes" id="UP001165190">
    <property type="component" value="Unassembled WGS sequence"/>
</dbReference>
<comment type="caution">
    <text evidence="2">The sequence shown here is derived from an EMBL/GenBank/DDBJ whole genome shotgun (WGS) entry which is preliminary data.</text>
</comment>
<evidence type="ECO:0000313" key="3">
    <source>
        <dbReference type="Proteomes" id="UP001165190"/>
    </source>
</evidence>
<gene>
    <name evidence="2" type="ORF">HRI_002460400</name>
</gene>
<protein>
    <submittedName>
        <fullName evidence="2">Uncharacterized protein</fullName>
    </submittedName>
</protein>
<feature type="transmembrane region" description="Helical" evidence="1">
    <location>
        <begin position="59"/>
        <end position="78"/>
    </location>
</feature>
<evidence type="ECO:0000313" key="2">
    <source>
        <dbReference type="EMBL" id="GMI87911.1"/>
    </source>
</evidence>
<dbReference type="PANTHER" id="PTHR48473">
    <property type="entry name" value="TIR DOMAIN-CONTAINING PROTEIN"/>
    <property type="match status" value="1"/>
</dbReference>
<keyword evidence="1" id="KW-0472">Membrane</keyword>
<name>A0A9W7I3I7_HIBTR</name>
<sequence length="278" mass="31289">MEVIGAVAGVEALAEMEAIGAVAESEALDGVMAVSDLEPDFSVTTQLDNNHLKAATSSFLFILVSSLLLLTFLGFMIARRRRINKQRLLDNRKTAKDQPDEEQQTLNSNINADEFEIEANHNQAQRNRHCSCLYTLKTKFIFGTCLALVNFVLEIPSAVVDQMASEKKPTYVLTMMLLSYTSMLLCLVELVCKGKRQKITWKWRWSDGRMPWFYRPPPINTPFGTFIETIGLLCAVTQSIVTTINYSFCVRDRSTPIKIQVWPPVFAFGLLCSKFIGS</sequence>
<feature type="transmembrane region" description="Helical" evidence="1">
    <location>
        <begin position="171"/>
        <end position="192"/>
    </location>
</feature>
<evidence type="ECO:0000256" key="1">
    <source>
        <dbReference type="SAM" id="Phobius"/>
    </source>
</evidence>
<keyword evidence="3" id="KW-1185">Reference proteome</keyword>
<dbReference type="AlphaFoldDB" id="A0A9W7I3I7"/>
<dbReference type="EMBL" id="BSYR01000022">
    <property type="protein sequence ID" value="GMI87911.1"/>
    <property type="molecule type" value="Genomic_DNA"/>
</dbReference>
<feature type="transmembrane region" description="Helical" evidence="1">
    <location>
        <begin position="140"/>
        <end position="159"/>
    </location>
</feature>